<dbReference type="Pfam" id="PF00392">
    <property type="entry name" value="GntR"/>
    <property type="match status" value="1"/>
</dbReference>
<dbReference type="InterPro" id="IPR028082">
    <property type="entry name" value="Peripla_BP_I"/>
</dbReference>
<evidence type="ECO:0000313" key="6">
    <source>
        <dbReference type="Proteomes" id="UP000191680"/>
    </source>
</evidence>
<dbReference type="InterPro" id="IPR036388">
    <property type="entry name" value="WH-like_DNA-bd_sf"/>
</dbReference>
<sequence length="339" mass="38675">MDFLIHKIKSLQEHKTLSKHQRISLAITEAIDAKKLGIGDKLPSINLMVSKIGYARRTVVKAYEVLKEKGLVASKQNKGYFIVDTNTQINTKVALVLFAYQSIQEDFHTVFTEALGATYRVDIFFHHNNIPLFKSILKSIIGNYGKYVVAPIQNEALIPLLNGLEAQKLLLVDRYINVGPNISYVTQEFQKNTYSILEDYKNVIAKYSAIHFIFNPSNDYSPEVLKKVFLEFVTNNSMNHEIYKTMQEDKVKKGILFFVKNDSCLWPLIKTCKNKGLVVGQDVGVLSYDDNILKELVCEGISTISTDFKRMAELAAQHIRENTLMQEIVPTKMVWRNSL</sequence>
<evidence type="ECO:0000256" key="1">
    <source>
        <dbReference type="ARBA" id="ARBA00023015"/>
    </source>
</evidence>
<dbReference type="Gene3D" id="3.40.50.2300">
    <property type="match status" value="1"/>
</dbReference>
<dbReference type="PANTHER" id="PTHR38445:SF10">
    <property type="entry name" value="GNTR-FAMILY TRANSCRIPTIONAL REGULATOR"/>
    <property type="match status" value="1"/>
</dbReference>
<feature type="domain" description="HTH gntR-type" evidence="4">
    <location>
        <begin position="17"/>
        <end position="85"/>
    </location>
</feature>
<protein>
    <recommendedName>
        <fullName evidence="4">HTH gntR-type domain-containing protein</fullName>
    </recommendedName>
</protein>
<dbReference type="Gene3D" id="1.10.10.10">
    <property type="entry name" value="Winged helix-like DNA-binding domain superfamily/Winged helix DNA-binding domain"/>
    <property type="match status" value="1"/>
</dbReference>
<dbReference type="EMBL" id="MTBC01000004">
    <property type="protein sequence ID" value="OQD43150.1"/>
    <property type="molecule type" value="Genomic_DNA"/>
</dbReference>
<keyword evidence="2" id="KW-0238">DNA-binding</keyword>
<proteinExistence type="predicted"/>
<name>A0A1V6LSI9_9FLAO</name>
<accession>A0A1V6LSI9</accession>
<dbReference type="RefSeq" id="WP_080318927.1">
    <property type="nucleotide sequence ID" value="NZ_MTBC01000004.1"/>
</dbReference>
<organism evidence="5 6">
    <name type="scientific">Croceivirga radicis</name>
    <dbReference type="NCBI Taxonomy" id="1929488"/>
    <lineage>
        <taxon>Bacteria</taxon>
        <taxon>Pseudomonadati</taxon>
        <taxon>Bacteroidota</taxon>
        <taxon>Flavobacteriia</taxon>
        <taxon>Flavobacteriales</taxon>
        <taxon>Flavobacteriaceae</taxon>
        <taxon>Croceivirga</taxon>
    </lineage>
</organism>
<dbReference type="PROSITE" id="PS50949">
    <property type="entry name" value="HTH_GNTR"/>
    <property type="match status" value="1"/>
</dbReference>
<dbReference type="SMART" id="SM00345">
    <property type="entry name" value="HTH_GNTR"/>
    <property type="match status" value="1"/>
</dbReference>
<dbReference type="SUPFAM" id="SSF46785">
    <property type="entry name" value="Winged helix' DNA-binding domain"/>
    <property type="match status" value="1"/>
</dbReference>
<dbReference type="AlphaFoldDB" id="A0A1V6LSI9"/>
<dbReference type="Proteomes" id="UP000191680">
    <property type="component" value="Unassembled WGS sequence"/>
</dbReference>
<dbReference type="InterPro" id="IPR046335">
    <property type="entry name" value="LacI/GalR-like_sensor"/>
</dbReference>
<dbReference type="Pfam" id="PF13377">
    <property type="entry name" value="Peripla_BP_3"/>
    <property type="match status" value="1"/>
</dbReference>
<reference evidence="5 6" key="1">
    <citation type="submission" date="2016-12" db="EMBL/GenBank/DDBJ databases">
        <authorList>
            <person name="Song W.-J."/>
            <person name="Kurnit D.M."/>
        </authorList>
    </citation>
    <scope>NUCLEOTIDE SEQUENCE [LARGE SCALE GENOMIC DNA]</scope>
    <source>
        <strain evidence="5 6">HSG9</strain>
    </source>
</reference>
<keyword evidence="6" id="KW-1185">Reference proteome</keyword>
<comment type="caution">
    <text evidence="5">The sequence shown here is derived from an EMBL/GenBank/DDBJ whole genome shotgun (WGS) entry which is preliminary data.</text>
</comment>
<gene>
    <name evidence="5" type="ORF">BUL40_08670</name>
</gene>
<evidence type="ECO:0000256" key="2">
    <source>
        <dbReference type="ARBA" id="ARBA00023125"/>
    </source>
</evidence>
<keyword evidence="3" id="KW-0804">Transcription</keyword>
<dbReference type="GO" id="GO:0003677">
    <property type="term" value="F:DNA binding"/>
    <property type="evidence" value="ECO:0007669"/>
    <property type="project" value="UniProtKB-KW"/>
</dbReference>
<keyword evidence="1" id="KW-0805">Transcription regulation</keyword>
<dbReference type="PANTHER" id="PTHR38445">
    <property type="entry name" value="HTH-TYPE TRANSCRIPTIONAL REPRESSOR YTRA"/>
    <property type="match status" value="1"/>
</dbReference>
<dbReference type="SUPFAM" id="SSF53822">
    <property type="entry name" value="Periplasmic binding protein-like I"/>
    <property type="match status" value="1"/>
</dbReference>
<evidence type="ECO:0000259" key="4">
    <source>
        <dbReference type="PROSITE" id="PS50949"/>
    </source>
</evidence>
<dbReference type="OrthoDB" id="742238at2"/>
<evidence type="ECO:0000256" key="3">
    <source>
        <dbReference type="ARBA" id="ARBA00023163"/>
    </source>
</evidence>
<evidence type="ECO:0000313" key="5">
    <source>
        <dbReference type="EMBL" id="OQD43150.1"/>
    </source>
</evidence>
<dbReference type="GO" id="GO:0003700">
    <property type="term" value="F:DNA-binding transcription factor activity"/>
    <property type="evidence" value="ECO:0007669"/>
    <property type="project" value="InterPro"/>
</dbReference>
<dbReference type="InterPro" id="IPR000524">
    <property type="entry name" value="Tscrpt_reg_HTH_GntR"/>
</dbReference>
<dbReference type="CDD" id="cd07377">
    <property type="entry name" value="WHTH_GntR"/>
    <property type="match status" value="1"/>
</dbReference>
<dbReference type="InterPro" id="IPR036390">
    <property type="entry name" value="WH_DNA-bd_sf"/>
</dbReference>